<dbReference type="Gene3D" id="1.10.760.10">
    <property type="entry name" value="Cytochrome c-like domain"/>
    <property type="match status" value="1"/>
</dbReference>
<reference evidence="7 8" key="1">
    <citation type="submission" date="2018-11" db="EMBL/GenBank/DDBJ databases">
        <title>Novel bacteria species description.</title>
        <authorList>
            <person name="Han J.-H."/>
        </authorList>
    </citation>
    <scope>NUCLEOTIDE SEQUENCE [LARGE SCALE GENOMIC DNA]</scope>
    <source>
        <strain evidence="7 8">KCTC23259</strain>
    </source>
</reference>
<organism evidence="7 8">
    <name type="scientific">Lacihabitans soyangensis</name>
    <dbReference type="NCBI Taxonomy" id="869394"/>
    <lineage>
        <taxon>Bacteria</taxon>
        <taxon>Pseudomonadati</taxon>
        <taxon>Bacteroidota</taxon>
        <taxon>Cytophagia</taxon>
        <taxon>Cytophagales</taxon>
        <taxon>Leadbetterellaceae</taxon>
        <taxon>Lacihabitans</taxon>
    </lineage>
</organism>
<dbReference type="Pfam" id="PF07995">
    <property type="entry name" value="GSDH"/>
    <property type="match status" value="1"/>
</dbReference>
<keyword evidence="3" id="KW-0408">Iron</keyword>
<dbReference type="Proteomes" id="UP001204144">
    <property type="component" value="Unassembled WGS sequence"/>
</dbReference>
<feature type="domain" description="Glucose/Sorbosone dehydrogenase" evidence="5">
    <location>
        <begin position="131"/>
        <end position="454"/>
    </location>
</feature>
<dbReference type="SUPFAM" id="SSF50952">
    <property type="entry name" value="Soluble quinoprotein glucose dehydrogenase"/>
    <property type="match status" value="1"/>
</dbReference>
<evidence type="ECO:0000256" key="2">
    <source>
        <dbReference type="ARBA" id="ARBA00022723"/>
    </source>
</evidence>
<dbReference type="EMBL" id="RJUF01000182">
    <property type="protein sequence ID" value="MCP9765321.1"/>
    <property type="molecule type" value="Genomic_DNA"/>
</dbReference>
<feature type="chain" id="PRO_5042157804" evidence="4">
    <location>
        <begin position="20"/>
        <end position="465"/>
    </location>
</feature>
<evidence type="ECO:0000256" key="3">
    <source>
        <dbReference type="ARBA" id="ARBA00023004"/>
    </source>
</evidence>
<protein>
    <submittedName>
        <fullName evidence="7">PQQ-dependent sugar dehydrogenase</fullName>
    </submittedName>
</protein>
<feature type="signal peptide" evidence="4">
    <location>
        <begin position="1"/>
        <end position="19"/>
    </location>
</feature>
<sequence length="465" mass="52034">MKNILLGLFLVSHSIISFAKENNVIDPKADAIFTQYCSSCHGEKIEAFVDRKWKYGTSKTEIIKTITTGAVDAGMPSWKNTLSSKQIDNLAAQIVKSLANVDQYKFSSKPKTNVFQSGTMTLKLDTVATGFDSPWGITQLPDGQLLVTDRSGKLYKIDQNKQKIEIKNTPKALSKGQGGLLDVEIHPQYSANGWVYLSYSKFKEEAGSTWTTTALVRGKIVGDEFTESKEIFEANPYTKTTHHYGSRIVFDGKGYLYLSVGERGKHFEYAQGTDNDLGKVHRMYDDGRIPEDNPFYGKSPNSQTLFTYGNRNPQGLTQNPVTKEIWEHEHGPRGGDEINIVKNGVNYGWPTISYGINYDGKPITNLSKKEGMEQPLHYYLPSIAPSGMAFITGDKYPAWKGSLVIGSLRFNYLERVVLKDTKVIENHKELLNIGRMRSVKMGQDGYIYIGVENPGMVFRLLPSGK</sequence>
<name>A0AAE3KW94_9BACT</name>
<dbReference type="AlphaFoldDB" id="A0AAE3KW94"/>
<dbReference type="InterPro" id="IPR011041">
    <property type="entry name" value="Quinoprot_gluc/sorb_DH_b-prop"/>
</dbReference>
<evidence type="ECO:0000256" key="1">
    <source>
        <dbReference type="ARBA" id="ARBA00022617"/>
    </source>
</evidence>
<keyword evidence="4" id="KW-0732">Signal</keyword>
<comment type="caution">
    <text evidence="7">The sequence shown here is derived from an EMBL/GenBank/DDBJ whole genome shotgun (WGS) entry which is preliminary data.</text>
</comment>
<evidence type="ECO:0000259" key="5">
    <source>
        <dbReference type="Pfam" id="PF07995"/>
    </source>
</evidence>
<keyword evidence="2" id="KW-0479">Metal-binding</keyword>
<keyword evidence="1" id="KW-0349">Heme</keyword>
<accession>A0AAE3KW94</accession>
<dbReference type="InterPro" id="IPR012938">
    <property type="entry name" value="Glc/Sorbosone_DH"/>
</dbReference>
<dbReference type="GO" id="GO:0009055">
    <property type="term" value="F:electron transfer activity"/>
    <property type="evidence" value="ECO:0007669"/>
    <property type="project" value="InterPro"/>
</dbReference>
<keyword evidence="8" id="KW-1185">Reference proteome</keyword>
<dbReference type="InterPro" id="IPR009056">
    <property type="entry name" value="Cyt_c-like_dom"/>
</dbReference>
<dbReference type="PANTHER" id="PTHR19328:SF75">
    <property type="entry name" value="ALDOSE SUGAR DEHYDROGENASE YLII"/>
    <property type="match status" value="1"/>
</dbReference>
<dbReference type="InterPro" id="IPR011042">
    <property type="entry name" value="6-blade_b-propeller_TolB-like"/>
</dbReference>
<dbReference type="SUPFAM" id="SSF46626">
    <property type="entry name" value="Cytochrome c"/>
    <property type="match status" value="1"/>
</dbReference>
<evidence type="ECO:0000259" key="6">
    <source>
        <dbReference type="Pfam" id="PF13442"/>
    </source>
</evidence>
<dbReference type="GO" id="GO:0046872">
    <property type="term" value="F:metal ion binding"/>
    <property type="evidence" value="ECO:0007669"/>
    <property type="project" value="UniProtKB-KW"/>
</dbReference>
<dbReference type="GO" id="GO:0020037">
    <property type="term" value="F:heme binding"/>
    <property type="evidence" value="ECO:0007669"/>
    <property type="project" value="InterPro"/>
</dbReference>
<dbReference type="Pfam" id="PF13442">
    <property type="entry name" value="Cytochrome_CBB3"/>
    <property type="match status" value="1"/>
</dbReference>
<dbReference type="PANTHER" id="PTHR19328">
    <property type="entry name" value="HEDGEHOG-INTERACTING PROTEIN"/>
    <property type="match status" value="1"/>
</dbReference>
<dbReference type="InterPro" id="IPR036909">
    <property type="entry name" value="Cyt_c-like_dom_sf"/>
</dbReference>
<evidence type="ECO:0000313" key="8">
    <source>
        <dbReference type="Proteomes" id="UP001204144"/>
    </source>
</evidence>
<proteinExistence type="predicted"/>
<feature type="domain" description="Cytochrome c" evidence="6">
    <location>
        <begin position="30"/>
        <end position="92"/>
    </location>
</feature>
<evidence type="ECO:0000313" key="7">
    <source>
        <dbReference type="EMBL" id="MCP9765321.1"/>
    </source>
</evidence>
<dbReference type="RefSeq" id="WP_255039014.1">
    <property type="nucleotide sequence ID" value="NZ_RJUF01000182.1"/>
</dbReference>
<dbReference type="Gene3D" id="2.120.10.30">
    <property type="entry name" value="TolB, C-terminal domain"/>
    <property type="match status" value="1"/>
</dbReference>
<gene>
    <name evidence="7" type="ORF">EGI31_20500</name>
</gene>
<evidence type="ECO:0000256" key="4">
    <source>
        <dbReference type="SAM" id="SignalP"/>
    </source>
</evidence>